<dbReference type="PANTHER" id="PTHR38791:SF5">
    <property type="entry name" value="TRANSCRIPTION FACTOR DBAG-RELATED"/>
    <property type="match status" value="1"/>
</dbReference>
<reference evidence="2 3" key="1">
    <citation type="submission" date="2019-04" db="EMBL/GenBank/DDBJ databases">
        <title>Friends and foes A comparative genomics study of 23 Aspergillus species from section Flavi.</title>
        <authorList>
            <consortium name="DOE Joint Genome Institute"/>
            <person name="Kjaerbolling I."/>
            <person name="Vesth T."/>
            <person name="Frisvad J.C."/>
            <person name="Nybo J.L."/>
            <person name="Theobald S."/>
            <person name="Kildgaard S."/>
            <person name="Isbrandt T."/>
            <person name="Kuo A."/>
            <person name="Sato A."/>
            <person name="Lyhne E.K."/>
            <person name="Kogle M.E."/>
            <person name="Wiebenga A."/>
            <person name="Kun R.S."/>
            <person name="Lubbers R.J."/>
            <person name="Makela M.R."/>
            <person name="Barry K."/>
            <person name="Chovatia M."/>
            <person name="Clum A."/>
            <person name="Daum C."/>
            <person name="Haridas S."/>
            <person name="He G."/>
            <person name="LaButti K."/>
            <person name="Lipzen A."/>
            <person name="Mondo S."/>
            <person name="Riley R."/>
            <person name="Salamov A."/>
            <person name="Simmons B.A."/>
            <person name="Magnuson J.K."/>
            <person name="Henrissat B."/>
            <person name="Mortensen U.H."/>
            <person name="Larsen T.O."/>
            <person name="Devries R.P."/>
            <person name="Grigoriev I.V."/>
            <person name="Machida M."/>
            <person name="Baker S.E."/>
            <person name="Andersen M.R."/>
        </authorList>
    </citation>
    <scope>NUCLEOTIDE SEQUENCE [LARGE SCALE GENOMIC DNA]</scope>
    <source>
        <strain evidence="2 3">CBS 151.66</strain>
    </source>
</reference>
<accession>A0A5N5X7N9</accession>
<organism evidence="2 3">
    <name type="scientific">Aspergillus leporis</name>
    <dbReference type="NCBI Taxonomy" id="41062"/>
    <lineage>
        <taxon>Eukaryota</taxon>
        <taxon>Fungi</taxon>
        <taxon>Dikarya</taxon>
        <taxon>Ascomycota</taxon>
        <taxon>Pezizomycotina</taxon>
        <taxon>Eurotiomycetes</taxon>
        <taxon>Eurotiomycetidae</taxon>
        <taxon>Eurotiales</taxon>
        <taxon>Aspergillaceae</taxon>
        <taxon>Aspergillus</taxon>
        <taxon>Aspergillus subgen. Circumdati</taxon>
    </lineage>
</organism>
<dbReference type="Proteomes" id="UP000326565">
    <property type="component" value="Unassembled WGS sequence"/>
</dbReference>
<name>A0A5N5X7N9_9EURO</name>
<keyword evidence="1" id="KW-0732">Signal</keyword>
<evidence type="ECO:0000256" key="1">
    <source>
        <dbReference type="SAM" id="SignalP"/>
    </source>
</evidence>
<sequence length="417" mass="46662">MWHASNLVTVYWAMQSLSLGSMACKCSLPAMIPVPKIGMLPDGVPPKETSEEPVEESALLMFFYDFVLFRRIILYPIDSLSDLAKACKIVAFVSHGTKLIRPFLTRKAEVLYHELLWSMTRNIDKYTLSVEKPDLFATVKLLVLYDICSAFCKLSWLPSLTHIGYHNVHAGGMEAMLQIENTPLSLLGAGQSGHPLFQGSVKKCIFTSTHAGNSHQDLDHLLLAMDSIWERVKLFYSDPTSIDLEDLHLIQQEAMTLNSRLAKWEDTLTSDSVGYWPGKVDMYFDLYVAGVWSILRVARCLLIDQVLNAVRLLEEITSSIPCHPTEDLPDFLSNLGISVEIKFPGRAAGALLLMHPVYVASQLSIVPLEMREYLKDCLTWIEVYMGIEQAALFAKAAEVHPQYLAGGCMVVWTGLMG</sequence>
<feature type="chain" id="PRO_5024935551" evidence="1">
    <location>
        <begin position="19"/>
        <end position="417"/>
    </location>
</feature>
<evidence type="ECO:0000313" key="3">
    <source>
        <dbReference type="Proteomes" id="UP000326565"/>
    </source>
</evidence>
<dbReference type="OrthoDB" id="3525185at2759"/>
<evidence type="ECO:0000313" key="2">
    <source>
        <dbReference type="EMBL" id="KAB8076771.1"/>
    </source>
</evidence>
<proteinExistence type="predicted"/>
<feature type="signal peptide" evidence="1">
    <location>
        <begin position="1"/>
        <end position="18"/>
    </location>
</feature>
<dbReference type="EMBL" id="ML732176">
    <property type="protein sequence ID" value="KAB8076771.1"/>
    <property type="molecule type" value="Genomic_DNA"/>
</dbReference>
<protein>
    <submittedName>
        <fullName evidence="2">Uncharacterized protein</fullName>
    </submittedName>
</protein>
<keyword evidence="3" id="KW-1185">Reference proteome</keyword>
<dbReference type="PANTHER" id="PTHR38791">
    <property type="entry name" value="ZN(II)2CYS6 TRANSCRIPTION FACTOR (EUROFUNG)-RELATED-RELATED"/>
    <property type="match status" value="1"/>
</dbReference>
<dbReference type="InterPro" id="IPR053175">
    <property type="entry name" value="DHMBA_Reg_Transcription_Factor"/>
</dbReference>
<gene>
    <name evidence="2" type="ORF">BDV29DRAFT_189162</name>
</gene>
<dbReference type="AlphaFoldDB" id="A0A5N5X7N9"/>